<organism evidence="1 2">
    <name type="scientific">Compostibacillus humi</name>
    <dbReference type="NCBI Taxonomy" id="1245525"/>
    <lineage>
        <taxon>Bacteria</taxon>
        <taxon>Bacillati</taxon>
        <taxon>Bacillota</taxon>
        <taxon>Bacilli</taxon>
        <taxon>Bacillales</taxon>
        <taxon>Bacillaceae</taxon>
        <taxon>Compostibacillus</taxon>
    </lineage>
</organism>
<protein>
    <submittedName>
        <fullName evidence="1">Uncharacterized protein</fullName>
    </submittedName>
</protein>
<reference evidence="1" key="1">
    <citation type="journal article" date="2014" name="Int. J. Syst. Evol. Microbiol.">
        <title>Complete genome sequence of Corynebacterium casei LMG S-19264T (=DSM 44701T), isolated from a smear-ripened cheese.</title>
        <authorList>
            <consortium name="US DOE Joint Genome Institute (JGI-PGF)"/>
            <person name="Walter F."/>
            <person name="Albersmeier A."/>
            <person name="Kalinowski J."/>
            <person name="Ruckert C."/>
        </authorList>
    </citation>
    <scope>NUCLEOTIDE SEQUENCE</scope>
    <source>
        <strain evidence="1">CGMCC 1.12360</strain>
    </source>
</reference>
<dbReference type="AlphaFoldDB" id="A0A8J2XGH5"/>
<comment type="caution">
    <text evidence="1">The sequence shown here is derived from an EMBL/GenBank/DDBJ whole genome shotgun (WGS) entry which is preliminary data.</text>
</comment>
<dbReference type="RefSeq" id="WP_188393232.1">
    <property type="nucleotide sequence ID" value="NZ_BMEV01000081.1"/>
</dbReference>
<proteinExistence type="predicted"/>
<sequence length="337" mass="39215">MEKTLPDFPRQKEAIKNSPSKYTSDEFQAGMNILIYGHPNIVEVKKVFDHLGNLGINSISINFPFYQTNWQANEVTASPVNTPTIEELKVVIEEAHDTGLSVMIRPIMDEQAFLPSNMWRGQIKPKEPDVWFDSYEKLILSYAKLAQLTNAKSLNIGTELNSMQNQYQDRWIQLIEKVRQVYDGELLYSFNFDTVHEIHSIEFVKLLDYIGVDAYFPLNLPDNASTDMLEKEWERQIQQMENSLWQHPIIITEAGIIPIAGAYRTPYLWDLPNKRYDPQAQVNYYEATYNVWKPRVQGIYWWVVTIGQDSNEISFSPLHLPAEDVIKKHYLKGYSNE</sequence>
<accession>A0A8J2XGH5</accession>
<dbReference type="InterPro" id="IPR017853">
    <property type="entry name" value="GH"/>
</dbReference>
<dbReference type="InterPro" id="IPR055151">
    <property type="entry name" value="GH113"/>
</dbReference>
<dbReference type="Pfam" id="PF22612">
    <property type="entry name" value="GH113"/>
    <property type="match status" value="1"/>
</dbReference>
<dbReference type="SUPFAM" id="SSF51445">
    <property type="entry name" value="(Trans)glycosidases"/>
    <property type="match status" value="1"/>
</dbReference>
<dbReference type="CDD" id="cd19608">
    <property type="entry name" value="GH113_mannanase-like"/>
    <property type="match status" value="1"/>
</dbReference>
<dbReference type="EMBL" id="BMEV01000081">
    <property type="protein sequence ID" value="GFZ88498.1"/>
    <property type="molecule type" value="Genomic_DNA"/>
</dbReference>
<reference evidence="1" key="2">
    <citation type="submission" date="2020-09" db="EMBL/GenBank/DDBJ databases">
        <authorList>
            <person name="Sun Q."/>
            <person name="Zhou Y."/>
        </authorList>
    </citation>
    <scope>NUCLEOTIDE SEQUENCE</scope>
    <source>
        <strain evidence="1">CGMCC 1.12360</strain>
    </source>
</reference>
<dbReference type="Proteomes" id="UP000602050">
    <property type="component" value="Unassembled WGS sequence"/>
</dbReference>
<gene>
    <name evidence="1" type="ORF">GCM10010978_30060</name>
</gene>
<evidence type="ECO:0000313" key="2">
    <source>
        <dbReference type="Proteomes" id="UP000602050"/>
    </source>
</evidence>
<dbReference type="Gene3D" id="3.20.20.80">
    <property type="entry name" value="Glycosidases"/>
    <property type="match status" value="1"/>
</dbReference>
<keyword evidence="2" id="KW-1185">Reference proteome</keyword>
<name>A0A8J2XGH5_9BACI</name>
<evidence type="ECO:0000313" key="1">
    <source>
        <dbReference type="EMBL" id="GFZ88498.1"/>
    </source>
</evidence>